<evidence type="ECO:0000313" key="3">
    <source>
        <dbReference type="Proteomes" id="UP000770661"/>
    </source>
</evidence>
<proteinExistence type="predicted"/>
<dbReference type="Proteomes" id="UP000770661">
    <property type="component" value="Unassembled WGS sequence"/>
</dbReference>
<dbReference type="AlphaFoldDB" id="A0A8J4YQS9"/>
<sequence length="194" mass="22091">MDYRELVIKLSSFPRWCPLPRWKEFDSCPGAMHQARMDVKSPLLIQDLDVRRPVPLAKEERGPSSGLCRFFVPSLRKGLGLSFFPVQALDSPRTHPSLGTYDKIDTEIGDVALSNCSSHLWYVSEEPGWAVLFDSDLSLMRDQKRQVRPYDERNLTERTRLEKSHASKGIGPRSPPGRLRQGVLPLLPESLHLD</sequence>
<feature type="compositionally biased region" description="Basic and acidic residues" evidence="1">
    <location>
        <begin position="150"/>
        <end position="165"/>
    </location>
</feature>
<evidence type="ECO:0000313" key="2">
    <source>
        <dbReference type="EMBL" id="KAG0724895.1"/>
    </source>
</evidence>
<dbReference type="OrthoDB" id="6774905at2759"/>
<comment type="caution">
    <text evidence="2">The sequence shown here is derived from an EMBL/GenBank/DDBJ whole genome shotgun (WGS) entry which is preliminary data.</text>
</comment>
<feature type="region of interest" description="Disordered" evidence="1">
    <location>
        <begin position="150"/>
        <end position="184"/>
    </location>
</feature>
<protein>
    <submittedName>
        <fullName evidence="2">Uncharacterized protein</fullName>
    </submittedName>
</protein>
<keyword evidence="3" id="KW-1185">Reference proteome</keyword>
<accession>A0A8J4YQS9</accession>
<organism evidence="2 3">
    <name type="scientific">Chionoecetes opilio</name>
    <name type="common">Atlantic snow crab</name>
    <name type="synonym">Cancer opilio</name>
    <dbReference type="NCBI Taxonomy" id="41210"/>
    <lineage>
        <taxon>Eukaryota</taxon>
        <taxon>Metazoa</taxon>
        <taxon>Ecdysozoa</taxon>
        <taxon>Arthropoda</taxon>
        <taxon>Crustacea</taxon>
        <taxon>Multicrustacea</taxon>
        <taxon>Malacostraca</taxon>
        <taxon>Eumalacostraca</taxon>
        <taxon>Eucarida</taxon>
        <taxon>Decapoda</taxon>
        <taxon>Pleocyemata</taxon>
        <taxon>Brachyura</taxon>
        <taxon>Eubrachyura</taxon>
        <taxon>Majoidea</taxon>
        <taxon>Majidae</taxon>
        <taxon>Chionoecetes</taxon>
    </lineage>
</organism>
<evidence type="ECO:0000256" key="1">
    <source>
        <dbReference type="SAM" id="MobiDB-lite"/>
    </source>
</evidence>
<name>A0A8J4YQS9_CHIOP</name>
<reference evidence="2" key="1">
    <citation type="submission" date="2020-07" db="EMBL/GenBank/DDBJ databases">
        <title>The High-quality genome of the commercially important snow crab, Chionoecetes opilio.</title>
        <authorList>
            <person name="Jeong J.-H."/>
            <person name="Ryu S."/>
        </authorList>
    </citation>
    <scope>NUCLEOTIDE SEQUENCE</scope>
    <source>
        <strain evidence="2">MADBK_172401_WGS</strain>
        <tissue evidence="2">Digestive gland</tissue>
    </source>
</reference>
<gene>
    <name evidence="2" type="ORF">GWK47_039687</name>
</gene>
<dbReference type="EMBL" id="JACEEZ010006284">
    <property type="protein sequence ID" value="KAG0724895.1"/>
    <property type="molecule type" value="Genomic_DNA"/>
</dbReference>